<proteinExistence type="predicted"/>
<dbReference type="GO" id="GO:0005783">
    <property type="term" value="C:endoplasmic reticulum"/>
    <property type="evidence" value="ECO:0007669"/>
    <property type="project" value="TreeGrafter"/>
</dbReference>
<evidence type="ECO:0000259" key="1">
    <source>
        <dbReference type="PROSITE" id="PS50275"/>
    </source>
</evidence>
<dbReference type="GO" id="GO:0046856">
    <property type="term" value="P:phosphatidylinositol dephosphorylation"/>
    <property type="evidence" value="ECO:0007669"/>
    <property type="project" value="TreeGrafter"/>
</dbReference>
<accession>A0A0L0FP48</accession>
<dbReference type="PANTHER" id="PTHR45662">
    <property type="entry name" value="PHOSPHATIDYLINOSITIDE PHOSPHATASE SAC1"/>
    <property type="match status" value="1"/>
</dbReference>
<dbReference type="GeneID" id="25909563"/>
<dbReference type="GO" id="GO:0043812">
    <property type="term" value="F:phosphatidylinositol-4-phosphate phosphatase activity"/>
    <property type="evidence" value="ECO:0007669"/>
    <property type="project" value="TreeGrafter"/>
</dbReference>
<evidence type="ECO:0000313" key="2">
    <source>
        <dbReference type="EMBL" id="KNC78514.1"/>
    </source>
</evidence>
<dbReference type="PROSITE" id="PS50275">
    <property type="entry name" value="SAC"/>
    <property type="match status" value="1"/>
</dbReference>
<organism evidence="2 3">
    <name type="scientific">Sphaeroforma arctica JP610</name>
    <dbReference type="NCBI Taxonomy" id="667725"/>
    <lineage>
        <taxon>Eukaryota</taxon>
        <taxon>Ichthyosporea</taxon>
        <taxon>Ichthyophonida</taxon>
        <taxon>Sphaeroforma</taxon>
    </lineage>
</organism>
<feature type="domain" description="SAC" evidence="1">
    <location>
        <begin position="144"/>
        <end position="292"/>
    </location>
</feature>
<reference evidence="2 3" key="1">
    <citation type="submission" date="2011-02" db="EMBL/GenBank/DDBJ databases">
        <title>The Genome Sequence of Sphaeroforma arctica JP610.</title>
        <authorList>
            <consortium name="The Broad Institute Genome Sequencing Platform"/>
            <person name="Russ C."/>
            <person name="Cuomo C."/>
            <person name="Young S.K."/>
            <person name="Zeng Q."/>
            <person name="Gargeya S."/>
            <person name="Alvarado L."/>
            <person name="Berlin A."/>
            <person name="Chapman S.B."/>
            <person name="Chen Z."/>
            <person name="Freedman E."/>
            <person name="Gellesch M."/>
            <person name="Goldberg J."/>
            <person name="Griggs A."/>
            <person name="Gujja S."/>
            <person name="Heilman E."/>
            <person name="Heiman D."/>
            <person name="Howarth C."/>
            <person name="Mehta T."/>
            <person name="Neiman D."/>
            <person name="Pearson M."/>
            <person name="Roberts A."/>
            <person name="Saif S."/>
            <person name="Shea T."/>
            <person name="Shenoy N."/>
            <person name="Sisk P."/>
            <person name="Stolte C."/>
            <person name="Sykes S."/>
            <person name="White J."/>
            <person name="Yandava C."/>
            <person name="Burger G."/>
            <person name="Gray M.W."/>
            <person name="Holland P.W.H."/>
            <person name="King N."/>
            <person name="Lang F.B.F."/>
            <person name="Roger A.J."/>
            <person name="Ruiz-Trillo I."/>
            <person name="Haas B."/>
            <person name="Nusbaum C."/>
            <person name="Birren B."/>
        </authorList>
    </citation>
    <scope>NUCLEOTIDE SEQUENCE [LARGE SCALE GENOMIC DNA]</scope>
    <source>
        <strain evidence="2 3">JP610</strain>
    </source>
</reference>
<evidence type="ECO:0000313" key="3">
    <source>
        <dbReference type="Proteomes" id="UP000054560"/>
    </source>
</evidence>
<dbReference type="eggNOG" id="KOG1889">
    <property type="taxonomic scope" value="Eukaryota"/>
</dbReference>
<protein>
    <recommendedName>
        <fullName evidence="1">SAC domain-containing protein</fullName>
    </recommendedName>
</protein>
<sequence>MLPDTLNIYIEENTFRLEPLFSDHRKSPHWAEIDRVTHTIKPVEAAVLSGHNVRCVHGVLGVLRLPSGPVLLVVTAKSAIAGRVRGHTLWRVNDVDYIRYNVYATPEEVQRDAEYVDMLKWLINFTGPPCHSYNDIACRPPAHGRRYNCRGINSDGDVANFCEVEQIVQSHGLTGSYVQVRGSIPLFWQQQVDIRYKPSITFPVQDMKNETSFVKHMDKLLQTYGKVVLVDLIDQNGAELALGNKFRSLVKAYKNEFVRYIGFDFHKECKGMQWGKLSMLQSDLMPDLENDG</sequence>
<dbReference type="RefSeq" id="XP_014152416.1">
    <property type="nucleotide sequence ID" value="XM_014296941.1"/>
</dbReference>
<dbReference type="OrthoDB" id="405996at2759"/>
<name>A0A0L0FP48_9EUKA</name>
<dbReference type="PANTHER" id="PTHR45662:SF2">
    <property type="entry name" value="PHOSPHATIDYLINOSITOL-3-PHOSPHATASE SAC1"/>
    <property type="match status" value="1"/>
</dbReference>
<dbReference type="AlphaFoldDB" id="A0A0L0FP48"/>
<dbReference type="Pfam" id="PF02383">
    <property type="entry name" value="Syja_N"/>
    <property type="match status" value="1"/>
</dbReference>
<dbReference type="InterPro" id="IPR002013">
    <property type="entry name" value="SAC_dom"/>
</dbReference>
<dbReference type="EMBL" id="KQ242476">
    <property type="protein sequence ID" value="KNC78514.1"/>
    <property type="molecule type" value="Genomic_DNA"/>
</dbReference>
<gene>
    <name evidence="2" type="ORF">SARC_09059</name>
</gene>
<keyword evidence="3" id="KW-1185">Reference proteome</keyword>
<dbReference type="Proteomes" id="UP000054560">
    <property type="component" value="Unassembled WGS sequence"/>
</dbReference>
<dbReference type="STRING" id="667725.A0A0L0FP48"/>